<dbReference type="Gene3D" id="3.40.50.720">
    <property type="entry name" value="NAD(P)-binding Rossmann-like Domain"/>
    <property type="match status" value="2"/>
</dbReference>
<dbReference type="EMBL" id="CAJVPZ010005469">
    <property type="protein sequence ID" value="CAG8561360.1"/>
    <property type="molecule type" value="Genomic_DNA"/>
</dbReference>
<dbReference type="InterPro" id="IPR051164">
    <property type="entry name" value="NmrA-like_oxidored"/>
</dbReference>
<organism evidence="4 5">
    <name type="scientific">Racocetra fulgida</name>
    <dbReference type="NCBI Taxonomy" id="60492"/>
    <lineage>
        <taxon>Eukaryota</taxon>
        <taxon>Fungi</taxon>
        <taxon>Fungi incertae sedis</taxon>
        <taxon>Mucoromycota</taxon>
        <taxon>Glomeromycotina</taxon>
        <taxon>Glomeromycetes</taxon>
        <taxon>Diversisporales</taxon>
        <taxon>Gigasporaceae</taxon>
        <taxon>Racocetra</taxon>
    </lineage>
</organism>
<dbReference type="Pfam" id="PF05368">
    <property type="entry name" value="NmrA"/>
    <property type="match status" value="2"/>
</dbReference>
<keyword evidence="5" id="KW-1185">Reference proteome</keyword>
<comment type="caution">
    <text evidence="4">The sequence shown here is derived from an EMBL/GenBank/DDBJ whole genome shotgun (WGS) entry which is preliminary data.</text>
</comment>
<dbReference type="Proteomes" id="UP000789396">
    <property type="component" value="Unassembled WGS sequence"/>
</dbReference>
<feature type="domain" description="NmrA-like" evidence="3">
    <location>
        <begin position="4"/>
        <end position="62"/>
    </location>
</feature>
<dbReference type="InterPro" id="IPR036291">
    <property type="entry name" value="NAD(P)-bd_dom_sf"/>
</dbReference>
<keyword evidence="2" id="KW-0521">NADP</keyword>
<sequence length="213" mass="23986">NALLATGKHRVRALTRRPESDQAKALAAKGAEVFKADLSNREDVKNALNGADIAFIVTNFFDPSIFPNNIAKEERQDDGTSEFIIPIVKEDTTIEIIDAETDTGAIVAKVIEEGPEKWNGKKIPFASERISFGKIAEILTKVTGRQFKLRSPNREEAEKEFPALASEELFDMYRWFNKCGVLGKEFSDISITKDLHPNINSFEQYAYKNWSNK</sequence>
<gene>
    <name evidence="4" type="ORF">RFULGI_LOCUS5073</name>
</gene>
<proteinExistence type="inferred from homology"/>
<accession>A0A9N9BEV6</accession>
<dbReference type="AlphaFoldDB" id="A0A9N9BEV6"/>
<name>A0A9N9BEV6_9GLOM</name>
<protein>
    <submittedName>
        <fullName evidence="4">4371_t:CDS:1</fullName>
    </submittedName>
</protein>
<evidence type="ECO:0000313" key="4">
    <source>
        <dbReference type="EMBL" id="CAG8561360.1"/>
    </source>
</evidence>
<evidence type="ECO:0000259" key="3">
    <source>
        <dbReference type="Pfam" id="PF05368"/>
    </source>
</evidence>
<evidence type="ECO:0000313" key="5">
    <source>
        <dbReference type="Proteomes" id="UP000789396"/>
    </source>
</evidence>
<dbReference type="OrthoDB" id="300709at2759"/>
<feature type="non-terminal residue" evidence="4">
    <location>
        <position position="1"/>
    </location>
</feature>
<comment type="similarity">
    <text evidence="1">Belongs to the NmrA-type oxidoreductase family.</text>
</comment>
<dbReference type="SUPFAM" id="SSF51735">
    <property type="entry name" value="NAD(P)-binding Rossmann-fold domains"/>
    <property type="match status" value="1"/>
</dbReference>
<dbReference type="PANTHER" id="PTHR42748:SF7">
    <property type="entry name" value="NMRA LIKE REDOX SENSOR 1-RELATED"/>
    <property type="match status" value="1"/>
</dbReference>
<feature type="domain" description="NmrA-like" evidence="3">
    <location>
        <begin position="71"/>
        <end position="202"/>
    </location>
</feature>
<dbReference type="InterPro" id="IPR008030">
    <property type="entry name" value="NmrA-like"/>
</dbReference>
<evidence type="ECO:0000256" key="1">
    <source>
        <dbReference type="ARBA" id="ARBA00006328"/>
    </source>
</evidence>
<reference evidence="4" key="1">
    <citation type="submission" date="2021-06" db="EMBL/GenBank/DDBJ databases">
        <authorList>
            <person name="Kallberg Y."/>
            <person name="Tangrot J."/>
            <person name="Rosling A."/>
        </authorList>
    </citation>
    <scope>NUCLEOTIDE SEQUENCE</scope>
    <source>
        <strain evidence="4">IN212</strain>
    </source>
</reference>
<evidence type="ECO:0000256" key="2">
    <source>
        <dbReference type="ARBA" id="ARBA00022857"/>
    </source>
</evidence>
<dbReference type="PANTHER" id="PTHR42748">
    <property type="entry name" value="NITROGEN METABOLITE REPRESSION PROTEIN NMRA FAMILY MEMBER"/>
    <property type="match status" value="1"/>
</dbReference>